<accession>A0A165N7M8</accession>
<organism evidence="2 3">
    <name type="scientific">Exidia glandulosa HHB12029</name>
    <dbReference type="NCBI Taxonomy" id="1314781"/>
    <lineage>
        <taxon>Eukaryota</taxon>
        <taxon>Fungi</taxon>
        <taxon>Dikarya</taxon>
        <taxon>Basidiomycota</taxon>
        <taxon>Agaricomycotina</taxon>
        <taxon>Agaricomycetes</taxon>
        <taxon>Auriculariales</taxon>
        <taxon>Exidiaceae</taxon>
        <taxon>Exidia</taxon>
    </lineage>
</organism>
<feature type="compositionally biased region" description="Low complexity" evidence="1">
    <location>
        <begin position="113"/>
        <end position="123"/>
    </location>
</feature>
<feature type="region of interest" description="Disordered" evidence="1">
    <location>
        <begin position="105"/>
        <end position="137"/>
    </location>
</feature>
<evidence type="ECO:0000256" key="1">
    <source>
        <dbReference type="SAM" id="MobiDB-lite"/>
    </source>
</evidence>
<reference evidence="2 3" key="1">
    <citation type="journal article" date="2016" name="Mol. Biol. Evol.">
        <title>Comparative Genomics of Early-Diverging Mushroom-Forming Fungi Provides Insights into the Origins of Lignocellulose Decay Capabilities.</title>
        <authorList>
            <person name="Nagy L.G."/>
            <person name="Riley R."/>
            <person name="Tritt A."/>
            <person name="Adam C."/>
            <person name="Daum C."/>
            <person name="Floudas D."/>
            <person name="Sun H."/>
            <person name="Yadav J.S."/>
            <person name="Pangilinan J."/>
            <person name="Larsson K.H."/>
            <person name="Matsuura K."/>
            <person name="Barry K."/>
            <person name="Labutti K."/>
            <person name="Kuo R."/>
            <person name="Ohm R.A."/>
            <person name="Bhattacharya S.S."/>
            <person name="Shirouzu T."/>
            <person name="Yoshinaga Y."/>
            <person name="Martin F.M."/>
            <person name="Grigoriev I.V."/>
            <person name="Hibbett D.S."/>
        </authorList>
    </citation>
    <scope>NUCLEOTIDE SEQUENCE [LARGE SCALE GENOMIC DNA]</scope>
    <source>
        <strain evidence="2 3">HHB12029</strain>
    </source>
</reference>
<evidence type="ECO:0000313" key="2">
    <source>
        <dbReference type="EMBL" id="KZW00338.1"/>
    </source>
</evidence>
<feature type="region of interest" description="Disordered" evidence="1">
    <location>
        <begin position="332"/>
        <end position="443"/>
    </location>
</feature>
<feature type="compositionally biased region" description="Polar residues" evidence="1">
    <location>
        <begin position="66"/>
        <end position="75"/>
    </location>
</feature>
<dbReference type="AlphaFoldDB" id="A0A165N7M8"/>
<protein>
    <submittedName>
        <fullName evidence="2">Uncharacterized protein</fullName>
    </submittedName>
</protein>
<proteinExistence type="predicted"/>
<feature type="compositionally biased region" description="Low complexity" evidence="1">
    <location>
        <begin position="332"/>
        <end position="363"/>
    </location>
</feature>
<gene>
    <name evidence="2" type="ORF">EXIGLDRAFT_696038</name>
</gene>
<dbReference type="Proteomes" id="UP000077266">
    <property type="component" value="Unassembled WGS sequence"/>
</dbReference>
<dbReference type="InParanoid" id="A0A165N7M8"/>
<keyword evidence="3" id="KW-1185">Reference proteome</keyword>
<name>A0A165N7M8_EXIGL</name>
<dbReference type="EMBL" id="KV425901">
    <property type="protein sequence ID" value="KZW00338.1"/>
    <property type="molecule type" value="Genomic_DNA"/>
</dbReference>
<sequence length="472" mass="49825">MVVFSKLGSAPCIVANCGCPYWEKAGEDTMDCKRCRHWDVYHTSEDGVVDEREESAQAPPDPGLANGQQHAQIRQSSSSTASSTNVEARLNHAFAEAVAAAVPPSIPNNATQRSASGSSASSDQSRRSSAHGGSNNDMFRAARAESLENYRPKKAKAKTATAATSSKKPAVVKTKTYTFKRIVILPLGLDDVPTGVNGLPAYGLYNIALPSLAAISDAVTAGNAYEPADGETLSLEEGGTAADVAALVDKYLPLPMAFLRQTAGSNERLWRLMCTNNNGKSLQILGGPPPRVQDVVDATKAKATPGKHKLPTIWLISGIEIPAALVGNWDSSDSRLLSPSSPSSPGSEPSRSPSPEAAEPSGSALGDPAFHQPEASSSKRRLEDETVAPAKRRRLSPTGSYAPVPGFFSGLASTSALPKPAGKEPQLQSPARLTPDPADIPERASRAMRVQAFNVGKTLRKYTEEYEPSSPV</sequence>
<evidence type="ECO:0000313" key="3">
    <source>
        <dbReference type="Proteomes" id="UP000077266"/>
    </source>
</evidence>
<feature type="region of interest" description="Disordered" evidence="1">
    <location>
        <begin position="46"/>
        <end position="86"/>
    </location>
</feature>